<name>A0A2M8Z194_9FIRM</name>
<protein>
    <recommendedName>
        <fullName evidence="3">Acetyltransferase (GNAT) family protein</fullName>
    </recommendedName>
</protein>
<evidence type="ECO:0000313" key="2">
    <source>
        <dbReference type="Proteomes" id="UP000231092"/>
    </source>
</evidence>
<dbReference type="InterPro" id="IPR016181">
    <property type="entry name" value="Acyl_CoA_acyltransferase"/>
</dbReference>
<reference evidence="1 2" key="1">
    <citation type="submission" date="2017-11" db="EMBL/GenBank/DDBJ databases">
        <title>Understudied soil microbes with underappreciated capabilities: Untangling the Clostridium saccharolyticum group.</title>
        <authorList>
            <person name="Leschine S."/>
        </authorList>
    </citation>
    <scope>NUCLEOTIDE SEQUENCE [LARGE SCALE GENOMIC DNA]</scope>
    <source>
        <strain evidence="1 2">18A</strain>
    </source>
</reference>
<sequence length="74" mass="9161">MNNRFYRLRKSPISYWNICREHAAYNIREMYAHEYHKKVSHAVQKDNYALRMYQKAGFKIIDETMEGFIMEYLF</sequence>
<proteinExistence type="predicted"/>
<comment type="caution">
    <text evidence="1">The sequence shown here is derived from an EMBL/GenBank/DDBJ whole genome shotgun (WGS) entry which is preliminary data.</text>
</comment>
<evidence type="ECO:0000313" key="1">
    <source>
        <dbReference type="EMBL" id="PJJ27205.1"/>
    </source>
</evidence>
<accession>A0A2M8Z194</accession>
<organism evidence="1 2">
    <name type="scientific">[Clostridium] celerecrescens 18A</name>
    <dbReference type="NCBI Taxonomy" id="1286362"/>
    <lineage>
        <taxon>Bacteria</taxon>
        <taxon>Bacillati</taxon>
        <taxon>Bacillota</taxon>
        <taxon>Clostridia</taxon>
        <taxon>Lachnospirales</taxon>
        <taxon>Lachnospiraceae</taxon>
        <taxon>Lacrimispora</taxon>
    </lineage>
</organism>
<gene>
    <name evidence="1" type="ORF">H171_0663</name>
</gene>
<dbReference type="SUPFAM" id="SSF55729">
    <property type="entry name" value="Acyl-CoA N-acyltransferases (Nat)"/>
    <property type="match status" value="1"/>
</dbReference>
<dbReference type="AlphaFoldDB" id="A0A2M8Z194"/>
<dbReference type="EMBL" id="PGET01000001">
    <property type="protein sequence ID" value="PJJ27205.1"/>
    <property type="molecule type" value="Genomic_DNA"/>
</dbReference>
<evidence type="ECO:0008006" key="3">
    <source>
        <dbReference type="Google" id="ProtNLM"/>
    </source>
</evidence>
<dbReference type="Proteomes" id="UP000231092">
    <property type="component" value="Unassembled WGS sequence"/>
</dbReference>